<sequence>MVTTLAAFSLTALAIGCSSESPLTSGTGSMSNAGDGSRPDIDGGSGSGSDPRDGSGGDTGTGARGDATGVVAVSADTFLSSLGVNTHIAQGYNAHDYVAPLKFLGVRNIREGAENVSNTLMVHQETGVLVNLVSYCDLNGQIAAGKQLAAAGALLALEGTNEPNNFTVTYKGQKGGGAGTWLPVAQCQRDLYELAKSDAVLKSYPVFTVSEEGAEIDNVGLQFLTIPNGSNLSMPDGTVYADYANCHNYVSGNANVYESNMAWNAASSAKNTPWIGDGLWGEFGSTWLKHYAGYSEMQIATLPRVTTETGWDSTNSPGGQSVQGVVLVNTYLSQFKQGWRYTFIYELVDEQGSTGDQGLYTASIQPKLAATYIHNLTTTIADATPLANPGKLNYSIPNQPETVHDLLLQKSNGTFELVVWDENAKGTDAVAVNLGTTRTTVNVYDVTKGTTPTQTLSNVSTVSLTMSDHAVILEIPQ</sequence>
<evidence type="ECO:0000313" key="2">
    <source>
        <dbReference type="EMBL" id="AKU95008.1"/>
    </source>
</evidence>
<feature type="region of interest" description="Disordered" evidence="1">
    <location>
        <begin position="21"/>
        <end position="65"/>
    </location>
</feature>
<dbReference type="AlphaFoldDB" id="A0A0K1PNA4"/>
<gene>
    <name evidence="2" type="ORF">AKJ09_01672</name>
</gene>
<evidence type="ECO:0008006" key="4">
    <source>
        <dbReference type="Google" id="ProtNLM"/>
    </source>
</evidence>
<dbReference type="EMBL" id="CP012333">
    <property type="protein sequence ID" value="AKU95008.1"/>
    <property type="molecule type" value="Genomic_DNA"/>
</dbReference>
<evidence type="ECO:0000256" key="1">
    <source>
        <dbReference type="SAM" id="MobiDB-lite"/>
    </source>
</evidence>
<dbReference type="Proteomes" id="UP000064967">
    <property type="component" value="Chromosome"/>
</dbReference>
<evidence type="ECO:0000313" key="3">
    <source>
        <dbReference type="Proteomes" id="UP000064967"/>
    </source>
</evidence>
<protein>
    <recommendedName>
        <fullName evidence="4">Glycosyl hydrolase</fullName>
    </recommendedName>
</protein>
<feature type="compositionally biased region" description="Polar residues" evidence="1">
    <location>
        <begin position="21"/>
        <end position="32"/>
    </location>
</feature>
<organism evidence="2 3">
    <name type="scientific">Labilithrix luteola</name>
    <dbReference type="NCBI Taxonomy" id="1391654"/>
    <lineage>
        <taxon>Bacteria</taxon>
        <taxon>Pseudomonadati</taxon>
        <taxon>Myxococcota</taxon>
        <taxon>Polyangia</taxon>
        <taxon>Polyangiales</taxon>
        <taxon>Labilitrichaceae</taxon>
        <taxon>Labilithrix</taxon>
    </lineage>
</organism>
<dbReference type="SUPFAM" id="SSF51445">
    <property type="entry name" value="(Trans)glycosidases"/>
    <property type="match status" value="1"/>
</dbReference>
<proteinExistence type="predicted"/>
<name>A0A0K1PNA4_9BACT</name>
<reference evidence="2 3" key="1">
    <citation type="submission" date="2015-08" db="EMBL/GenBank/DDBJ databases">
        <authorList>
            <person name="Babu N.S."/>
            <person name="Beckwith C.J."/>
            <person name="Beseler K.G."/>
            <person name="Brison A."/>
            <person name="Carone J.V."/>
            <person name="Caskin T.P."/>
            <person name="Diamond M."/>
            <person name="Durham M.E."/>
            <person name="Foxe J.M."/>
            <person name="Go M."/>
            <person name="Henderson B.A."/>
            <person name="Jones I.B."/>
            <person name="McGettigan J.A."/>
            <person name="Micheletti S.J."/>
            <person name="Nasrallah M.E."/>
            <person name="Ortiz D."/>
            <person name="Piller C.R."/>
            <person name="Privatt S.R."/>
            <person name="Schneider S.L."/>
            <person name="Sharp S."/>
            <person name="Smith T.C."/>
            <person name="Stanton J.D."/>
            <person name="Ullery H.E."/>
            <person name="Wilson R.J."/>
            <person name="Serrano M.G."/>
            <person name="Buck G."/>
            <person name="Lee V."/>
            <person name="Wang Y."/>
            <person name="Carvalho R."/>
            <person name="Voegtly L."/>
            <person name="Shi R."/>
            <person name="Duckworth R."/>
            <person name="Johnson A."/>
            <person name="Loviza R."/>
            <person name="Walstead R."/>
            <person name="Shah Z."/>
            <person name="Kiflezghi M."/>
            <person name="Wade K."/>
            <person name="Ball S.L."/>
            <person name="Bradley K.W."/>
            <person name="Asai D.J."/>
            <person name="Bowman C.A."/>
            <person name="Russell D.A."/>
            <person name="Pope W.H."/>
            <person name="Jacobs-Sera D."/>
            <person name="Hendrix R.W."/>
            <person name="Hatfull G.F."/>
        </authorList>
    </citation>
    <scope>NUCLEOTIDE SEQUENCE [LARGE SCALE GENOMIC DNA]</scope>
    <source>
        <strain evidence="2 3">DSM 27648</strain>
    </source>
</reference>
<dbReference type="KEGG" id="llu:AKJ09_01672"/>
<dbReference type="InterPro" id="IPR017853">
    <property type="entry name" value="GH"/>
</dbReference>
<dbReference type="PATRIC" id="fig|1391654.3.peg.1689"/>
<accession>A0A0K1PNA4</accession>
<keyword evidence="3" id="KW-1185">Reference proteome</keyword>
<dbReference type="STRING" id="1391654.AKJ09_01672"/>